<proteinExistence type="predicted"/>
<keyword evidence="2" id="KW-1185">Reference proteome</keyword>
<name>A0ABP2E8Y9_YERMW</name>
<accession>A0ABP2E8Y9</accession>
<dbReference type="EMBL" id="AALD02000059">
    <property type="protein sequence ID" value="EEQ08922.1"/>
    <property type="molecule type" value="Genomic_DNA"/>
</dbReference>
<reference evidence="1" key="1">
    <citation type="submission" date="2008-12" db="EMBL/GenBank/DDBJ databases">
        <title>Annotation of the Yersinia mollaretii ATCC 43969 genome.</title>
        <authorList>
            <person name="Read T.D."/>
            <person name="Akmal A."/>
            <person name="Bishop-Lilly K."/>
            <person name="Chen P.E."/>
            <person name="Cook C."/>
            <person name="Kiley M.P."/>
            <person name="Lentz S."/>
            <person name="Mateczun A."/>
            <person name="Nagarajan N."/>
            <person name="Nolan N."/>
            <person name="Osborne B.I."/>
            <person name="Pop M."/>
            <person name="Sozhamannan S."/>
            <person name="Stewart A.C."/>
            <person name="Sulakvelidze A."/>
            <person name="Thomason B."/>
            <person name="Willner K."/>
            <person name="Zwick M.E."/>
        </authorList>
    </citation>
    <scope>NUCLEOTIDE SEQUENCE [LARGE SCALE GENOMIC DNA]</scope>
    <source>
        <strain evidence="1">ATCC 43969</strain>
    </source>
</reference>
<comment type="caution">
    <text evidence="1">The sequence shown here is derived from an EMBL/GenBank/DDBJ whole genome shotgun (WGS) entry which is preliminary data.</text>
</comment>
<dbReference type="Proteomes" id="UP000003027">
    <property type="component" value="Unassembled WGS sequence"/>
</dbReference>
<sequence>MTLASYDKNSYHGLMNIPPFRAAREINTSHIQIIGGVGL</sequence>
<gene>
    <name evidence="1" type="ORF">ymoll0001_32610</name>
</gene>
<protein>
    <submittedName>
        <fullName evidence="1">Uncharacterized protein</fullName>
    </submittedName>
</protein>
<organism evidence="1 2">
    <name type="scientific">Yersinia mollaretii (strain ATCC 43969 / DSM 18520 / CIP 103324 / CNY 7263 / WAIP 204)</name>
    <dbReference type="NCBI Taxonomy" id="349967"/>
    <lineage>
        <taxon>Bacteria</taxon>
        <taxon>Pseudomonadati</taxon>
        <taxon>Pseudomonadota</taxon>
        <taxon>Gammaproteobacteria</taxon>
        <taxon>Enterobacterales</taxon>
        <taxon>Yersiniaceae</taxon>
        <taxon>Yersinia</taxon>
    </lineage>
</organism>
<evidence type="ECO:0000313" key="2">
    <source>
        <dbReference type="Proteomes" id="UP000003027"/>
    </source>
</evidence>
<evidence type="ECO:0000313" key="1">
    <source>
        <dbReference type="EMBL" id="EEQ08922.1"/>
    </source>
</evidence>